<feature type="transmembrane region" description="Helical" evidence="2">
    <location>
        <begin position="228"/>
        <end position="250"/>
    </location>
</feature>
<feature type="domain" description="Peptidase M56" evidence="3">
    <location>
        <begin position="24"/>
        <end position="269"/>
    </location>
</feature>
<dbReference type="STRING" id="529505.SAMN05421761_10145"/>
<dbReference type="Proteomes" id="UP000186026">
    <property type="component" value="Unassembled WGS sequence"/>
</dbReference>
<evidence type="ECO:0000259" key="3">
    <source>
        <dbReference type="Pfam" id="PF05569"/>
    </source>
</evidence>
<evidence type="ECO:0000256" key="1">
    <source>
        <dbReference type="SAM" id="Coils"/>
    </source>
</evidence>
<proteinExistence type="predicted"/>
<dbReference type="InterPro" id="IPR008756">
    <property type="entry name" value="Peptidase_M56"/>
</dbReference>
<feature type="transmembrane region" description="Helical" evidence="2">
    <location>
        <begin position="47"/>
        <end position="69"/>
    </location>
</feature>
<protein>
    <submittedName>
        <fullName evidence="4">Signal transducer regulating beta-lactamase production, contains metallopeptidase domain</fullName>
    </submittedName>
</protein>
<dbReference type="AlphaFoldDB" id="A0A1N7JIQ4"/>
<keyword evidence="1" id="KW-0175">Coiled coil</keyword>
<dbReference type="CDD" id="cd07341">
    <property type="entry name" value="M56_BlaR1_MecR1_like"/>
    <property type="match status" value="1"/>
</dbReference>
<keyword evidence="2" id="KW-1133">Transmembrane helix</keyword>
<feature type="coiled-coil region" evidence="1">
    <location>
        <begin position="797"/>
        <end position="846"/>
    </location>
</feature>
<gene>
    <name evidence="4" type="ORF">SAMN05421761_10145</name>
</gene>
<evidence type="ECO:0000256" key="2">
    <source>
        <dbReference type="SAM" id="Phobius"/>
    </source>
</evidence>
<dbReference type="Pfam" id="PF05569">
    <property type="entry name" value="Peptidase_M56"/>
    <property type="match status" value="1"/>
</dbReference>
<dbReference type="PANTHER" id="PTHR34978:SF3">
    <property type="entry name" value="SLR0241 PROTEIN"/>
    <property type="match status" value="1"/>
</dbReference>
<evidence type="ECO:0000313" key="5">
    <source>
        <dbReference type="Proteomes" id="UP000186026"/>
    </source>
</evidence>
<feature type="transmembrane region" description="Helical" evidence="2">
    <location>
        <begin position="121"/>
        <end position="142"/>
    </location>
</feature>
<dbReference type="Gene3D" id="3.30.2010.10">
    <property type="entry name" value="Metalloproteases ('zincins'), catalytic domain"/>
    <property type="match status" value="1"/>
</dbReference>
<evidence type="ECO:0000313" key="4">
    <source>
        <dbReference type="EMBL" id="SIS49198.1"/>
    </source>
</evidence>
<keyword evidence="2" id="KW-0472">Membrane</keyword>
<keyword evidence="2" id="KW-0812">Transmembrane</keyword>
<accession>A0A1N7JIQ4</accession>
<dbReference type="EMBL" id="FTOP01000001">
    <property type="protein sequence ID" value="SIS49198.1"/>
    <property type="molecule type" value="Genomic_DNA"/>
</dbReference>
<dbReference type="RefSeq" id="WP_175606614.1">
    <property type="nucleotide sequence ID" value="NZ_FTOP01000001.1"/>
</dbReference>
<reference evidence="5" key="1">
    <citation type="submission" date="2017-01" db="EMBL/GenBank/DDBJ databases">
        <authorList>
            <person name="Varghese N."/>
            <person name="Submissions S."/>
        </authorList>
    </citation>
    <scope>NUCLEOTIDE SEQUENCE [LARGE SCALE GENOMIC DNA]</scope>
    <source>
        <strain evidence="5">DSM 46698</strain>
    </source>
</reference>
<sequence>MNQWIPNGYLYALGWMLVHSLWQIAGLGLVLWLLLKFFKDRSAAFKYHLGTFTLLLMLAGSITTAVISFEKYTPSPETLNSNIEPQLDLTYPIEPFEIMAHLGNDTPQVSIYSSIEKRIPILVNLWLVGAILFLIKFGGSIIDLGRLYKSPKNPIGAAWQEILNSCSKKLGIKNRIGLFESSFVNTPLTFGLIKPVILIPAGLIFQLTPSQLEAIIAHELAHIKRQDFLVNFIQSALEVIFFFHPVFWWINGVIRTEREHACDDIAINLGTNPKDLANALAISTNYSMEIAPELTLAASSSKNPTLNRIRRIMGLNPTSNKTSTLTSYTMMITLILGATLIFGAHADKPIESSTAQLLTQVQSEVQLSDDFWQNFEINEDFAVQYEQRVPEALKKEMAEMLVPVGEALVHLKNSLATLQRKTKSYDFEVTIFDENEKVIALEDLSNDIKNDLKASFDNIEASGDKIHFWSNLVLQNQDSIRLKKPVSSVFMSDSTLIKKINSDGLLIQDSGKQTVKIKGVSGVTGINPINIKFNESQSTVAPNARMGVRSIRGVSAYQFQPIQFAATKDQSEAKLQQAKDEQEMNLASVNLQRESMIAEAKLKQEIMISEAKLKQEMAIAEAKLNHEMKVNEAKLNAEITKQNTNLATTNSRSVRVNQNNLAKVSGRVQKDSADLIKQLRLAVEKLQKSNSEEEKAAALKKITEITIYLDEYNVGRVQPPMEVGSEAHNRLLLGPAYSTSPNYFESRKLTEAEQKEKKELEEAYTKEFEKYRKEFEVFMKEYQTQLNAWQKEQEPLMKAYQEKMAKLEEEAKPMMEEFQQKMNQWMKENEGKFKLYQDRMTELQKEYAIKMKELEARPKN</sequence>
<dbReference type="PANTHER" id="PTHR34978">
    <property type="entry name" value="POSSIBLE SENSOR-TRANSDUCER PROTEIN BLAR"/>
    <property type="match status" value="1"/>
</dbReference>
<organism evidence="4 5">
    <name type="scientific">Belliella pelovolcani</name>
    <dbReference type="NCBI Taxonomy" id="529505"/>
    <lineage>
        <taxon>Bacteria</taxon>
        <taxon>Pseudomonadati</taxon>
        <taxon>Bacteroidota</taxon>
        <taxon>Cytophagia</taxon>
        <taxon>Cytophagales</taxon>
        <taxon>Cyclobacteriaceae</taxon>
        <taxon>Belliella</taxon>
    </lineage>
</organism>
<name>A0A1N7JIQ4_9BACT</name>
<feature type="transmembrane region" description="Helical" evidence="2">
    <location>
        <begin position="12"/>
        <end position="35"/>
    </location>
</feature>
<keyword evidence="5" id="KW-1185">Reference proteome</keyword>
<dbReference type="InterPro" id="IPR052173">
    <property type="entry name" value="Beta-lactam_resp_regulator"/>
</dbReference>